<keyword evidence="2" id="KW-1185">Reference proteome</keyword>
<evidence type="ECO:0000259" key="1">
    <source>
        <dbReference type="Pfam" id="PF00651"/>
    </source>
</evidence>
<reference evidence="3" key="1">
    <citation type="submission" date="2022-11" db="UniProtKB">
        <authorList>
            <consortium name="WormBaseParasite"/>
        </authorList>
    </citation>
    <scope>IDENTIFICATION</scope>
</reference>
<evidence type="ECO:0000313" key="3">
    <source>
        <dbReference type="WBParaSite" id="PDA_v2.g14477.t1"/>
    </source>
</evidence>
<feature type="domain" description="BTB" evidence="1">
    <location>
        <begin position="73"/>
        <end position="155"/>
    </location>
</feature>
<organism evidence="2 3">
    <name type="scientific">Panagrolaimus davidi</name>
    <dbReference type="NCBI Taxonomy" id="227884"/>
    <lineage>
        <taxon>Eukaryota</taxon>
        <taxon>Metazoa</taxon>
        <taxon>Ecdysozoa</taxon>
        <taxon>Nematoda</taxon>
        <taxon>Chromadorea</taxon>
        <taxon>Rhabditida</taxon>
        <taxon>Tylenchina</taxon>
        <taxon>Panagrolaimomorpha</taxon>
        <taxon>Panagrolaimoidea</taxon>
        <taxon>Panagrolaimidae</taxon>
        <taxon>Panagrolaimus</taxon>
    </lineage>
</organism>
<evidence type="ECO:0000313" key="2">
    <source>
        <dbReference type="Proteomes" id="UP000887578"/>
    </source>
</evidence>
<proteinExistence type="predicted"/>
<dbReference type="Pfam" id="PF00651">
    <property type="entry name" value="BTB"/>
    <property type="match status" value="1"/>
</dbReference>
<dbReference type="InterPro" id="IPR000210">
    <property type="entry name" value="BTB/POZ_dom"/>
</dbReference>
<dbReference type="InterPro" id="IPR011333">
    <property type="entry name" value="SKP1/BTB/POZ_sf"/>
</dbReference>
<dbReference type="WBParaSite" id="PDA_v2.g14477.t1">
    <property type="protein sequence ID" value="PDA_v2.g14477.t1"/>
    <property type="gene ID" value="PDA_v2.g14477"/>
</dbReference>
<protein>
    <submittedName>
        <fullName evidence="3">BTB domain-containing protein</fullName>
    </submittedName>
</protein>
<accession>A0A914P8W0</accession>
<sequence>MVSHNDGIQWLSTCKTDFASCNISPLPSSFGNASDDSEVETVVDSDSEESNLKFVENSLSLRDQFFNALQNVFKKQDSTDHLFDVIFMVENKEIYAHMLILRLCGATKLIKYIEENASDKNNKKVDMNIVDGNQLTFDDLYIFTKSLYFNNVENDLTATNVMLLSNLGKIIKEKNF</sequence>
<dbReference type="SUPFAM" id="SSF54695">
    <property type="entry name" value="POZ domain"/>
    <property type="match status" value="1"/>
</dbReference>
<dbReference type="Gene3D" id="3.30.710.10">
    <property type="entry name" value="Potassium Channel Kv1.1, Chain A"/>
    <property type="match status" value="1"/>
</dbReference>
<name>A0A914P8W0_9BILA</name>
<dbReference type="AlphaFoldDB" id="A0A914P8W0"/>
<dbReference type="Proteomes" id="UP000887578">
    <property type="component" value="Unplaced"/>
</dbReference>